<organism evidence="1">
    <name type="scientific">mine drainage metagenome</name>
    <dbReference type="NCBI Taxonomy" id="410659"/>
    <lineage>
        <taxon>unclassified sequences</taxon>
        <taxon>metagenomes</taxon>
        <taxon>ecological metagenomes</taxon>
    </lineage>
</organism>
<dbReference type="AlphaFoldDB" id="A0A1J5QDE7"/>
<gene>
    <name evidence="1" type="ORF">GALL_427940</name>
</gene>
<proteinExistence type="predicted"/>
<reference evidence="1" key="1">
    <citation type="submission" date="2016-10" db="EMBL/GenBank/DDBJ databases">
        <title>Sequence of Gallionella enrichment culture.</title>
        <authorList>
            <person name="Poehlein A."/>
            <person name="Muehling M."/>
            <person name="Daniel R."/>
        </authorList>
    </citation>
    <scope>NUCLEOTIDE SEQUENCE</scope>
</reference>
<comment type="caution">
    <text evidence="1">The sequence shown here is derived from an EMBL/GenBank/DDBJ whole genome shotgun (WGS) entry which is preliminary data.</text>
</comment>
<sequence length="72" mass="8765">MNKPSVPFVAPHRIELNINFDDRIDDQRRIAAENWCCHHTQHRWFRRVLTERGIAEFHFDDQNEATMFWLAN</sequence>
<protein>
    <submittedName>
        <fullName evidence="1">Uncharacterized protein</fullName>
    </submittedName>
</protein>
<evidence type="ECO:0000313" key="1">
    <source>
        <dbReference type="EMBL" id="OIQ75539.1"/>
    </source>
</evidence>
<accession>A0A1J5QDE7</accession>
<dbReference type="EMBL" id="MLJW01002135">
    <property type="protein sequence ID" value="OIQ75539.1"/>
    <property type="molecule type" value="Genomic_DNA"/>
</dbReference>
<name>A0A1J5QDE7_9ZZZZ</name>